<gene>
    <name evidence="1" type="ORF">H2199_004977</name>
</gene>
<name>A0ACC2Z226_9PEZI</name>
<organism evidence="1 2">
    <name type="scientific">Coniosporium tulheliwenetii</name>
    <dbReference type="NCBI Taxonomy" id="3383036"/>
    <lineage>
        <taxon>Eukaryota</taxon>
        <taxon>Fungi</taxon>
        <taxon>Dikarya</taxon>
        <taxon>Ascomycota</taxon>
        <taxon>Pezizomycotina</taxon>
        <taxon>Dothideomycetes</taxon>
        <taxon>Dothideomycetes incertae sedis</taxon>
        <taxon>Coniosporium</taxon>
    </lineage>
</organism>
<keyword evidence="2" id="KW-1185">Reference proteome</keyword>
<proteinExistence type="predicted"/>
<comment type="caution">
    <text evidence="1">The sequence shown here is derived from an EMBL/GenBank/DDBJ whole genome shotgun (WGS) entry which is preliminary data.</text>
</comment>
<protein>
    <submittedName>
        <fullName evidence="1">Uncharacterized protein</fullName>
    </submittedName>
</protein>
<evidence type="ECO:0000313" key="1">
    <source>
        <dbReference type="EMBL" id="KAJ9641765.1"/>
    </source>
</evidence>
<dbReference type="EMBL" id="JAPDRP010000014">
    <property type="protein sequence ID" value="KAJ9641765.1"/>
    <property type="molecule type" value="Genomic_DNA"/>
</dbReference>
<accession>A0ACC2Z226</accession>
<sequence>MDIAEQANTREAYLPDPNKFSQQLHYGSQYVGGPIKYTTKFSQRAHACAEGKSDNDIDVHSTPSPAGVIELDEAASTEPEDAQMQDTPTIDDEFTPLPSPRTTPSARCNYEAEIEDTRSATMTWNHALTDTTPSLYAGNVVKATLLLHSPSFPEAHSNDLCTYLNPEINIRVFRKEFRAAKTAAPSASGITKRESTGLEADEPKRPRVRITDQAALADAEEKCIWDGLHEVMAKWDRSFHVTDQVVRDIANADLLHHLSQGFLEGKFLDKVERRRRKASVSDEDMEM</sequence>
<dbReference type="Proteomes" id="UP001172680">
    <property type="component" value="Unassembled WGS sequence"/>
</dbReference>
<evidence type="ECO:0000313" key="2">
    <source>
        <dbReference type="Proteomes" id="UP001172680"/>
    </source>
</evidence>
<reference evidence="1" key="1">
    <citation type="submission" date="2022-10" db="EMBL/GenBank/DDBJ databases">
        <title>Culturing micro-colonial fungi from biological soil crusts in the Mojave desert and describing Neophaeococcomyces mojavensis, and introducing the new genera and species Taxawa tesnikishii.</title>
        <authorList>
            <person name="Kurbessoian T."/>
            <person name="Stajich J.E."/>
        </authorList>
    </citation>
    <scope>NUCLEOTIDE SEQUENCE</scope>
    <source>
        <strain evidence="1">JES_115</strain>
    </source>
</reference>